<evidence type="ECO:0000313" key="4">
    <source>
        <dbReference type="Proteomes" id="UP000243459"/>
    </source>
</evidence>
<name>A0A5P1FQ75_ASPOF</name>
<organism evidence="3 4">
    <name type="scientific">Asparagus officinalis</name>
    <name type="common">Garden asparagus</name>
    <dbReference type="NCBI Taxonomy" id="4686"/>
    <lineage>
        <taxon>Eukaryota</taxon>
        <taxon>Viridiplantae</taxon>
        <taxon>Streptophyta</taxon>
        <taxon>Embryophyta</taxon>
        <taxon>Tracheophyta</taxon>
        <taxon>Spermatophyta</taxon>
        <taxon>Magnoliopsida</taxon>
        <taxon>Liliopsida</taxon>
        <taxon>Asparagales</taxon>
        <taxon>Asparagaceae</taxon>
        <taxon>Asparagoideae</taxon>
        <taxon>Asparagus</taxon>
    </lineage>
</organism>
<feature type="region of interest" description="Disordered" evidence="2">
    <location>
        <begin position="35"/>
        <end position="88"/>
    </location>
</feature>
<evidence type="ECO:0000256" key="2">
    <source>
        <dbReference type="SAM" id="MobiDB-lite"/>
    </source>
</evidence>
<feature type="compositionally biased region" description="Basic residues" evidence="2">
    <location>
        <begin position="41"/>
        <end position="56"/>
    </location>
</feature>
<reference evidence="4" key="1">
    <citation type="journal article" date="2017" name="Nat. Commun.">
        <title>The asparagus genome sheds light on the origin and evolution of a young Y chromosome.</title>
        <authorList>
            <person name="Harkess A."/>
            <person name="Zhou J."/>
            <person name="Xu C."/>
            <person name="Bowers J.E."/>
            <person name="Van der Hulst R."/>
            <person name="Ayyampalayam S."/>
            <person name="Mercati F."/>
            <person name="Riccardi P."/>
            <person name="McKain M.R."/>
            <person name="Kakrana A."/>
            <person name="Tang H."/>
            <person name="Ray J."/>
            <person name="Groenendijk J."/>
            <person name="Arikit S."/>
            <person name="Mathioni S.M."/>
            <person name="Nakano M."/>
            <person name="Shan H."/>
            <person name="Telgmann-Rauber A."/>
            <person name="Kanno A."/>
            <person name="Yue Z."/>
            <person name="Chen H."/>
            <person name="Li W."/>
            <person name="Chen Y."/>
            <person name="Xu X."/>
            <person name="Zhang Y."/>
            <person name="Luo S."/>
            <person name="Chen H."/>
            <person name="Gao J."/>
            <person name="Mao Z."/>
            <person name="Pires J.C."/>
            <person name="Luo M."/>
            <person name="Kudrna D."/>
            <person name="Wing R.A."/>
            <person name="Meyers B.C."/>
            <person name="Yi K."/>
            <person name="Kong H."/>
            <person name="Lavrijsen P."/>
            <person name="Sunseri F."/>
            <person name="Falavigna A."/>
            <person name="Ye Y."/>
            <person name="Leebens-Mack J.H."/>
            <person name="Chen G."/>
        </authorList>
    </citation>
    <scope>NUCLEOTIDE SEQUENCE [LARGE SCALE GENOMIC DNA]</scope>
    <source>
        <strain evidence="4">cv. DH0086</strain>
    </source>
</reference>
<sequence length="278" mass="31027">MQAHMALGSTNANHGSTCSVRASFERQLTISELKTEERNQKLSRYRKKKSKRNFGRKIKESLSRQSAEGPRETKSYKAKESRSKLPYNHISGSRSFAAAMSLIKSKNDGQAPSFPEFYKETHYQKKKKVWVNEKAQDTYEQLVNKTTEQSQSEVTSPMNEFEISIEVLGRRPGYLKGYGIHLRGSSSTRSLAKSAERDAEVVALKETVAVQAEQIASQAEQIASQAEQIASQAEQMNAQAEQMNAQAQKTAELEALVHQLFARSQPAASGGSRDFSSR</sequence>
<feature type="coiled-coil region" evidence="1">
    <location>
        <begin position="216"/>
        <end position="253"/>
    </location>
</feature>
<keyword evidence="1" id="KW-0175">Coiled coil</keyword>
<dbReference type="Proteomes" id="UP000243459">
    <property type="component" value="Chromosome 1"/>
</dbReference>
<evidence type="ECO:0000256" key="1">
    <source>
        <dbReference type="SAM" id="Coils"/>
    </source>
</evidence>
<dbReference type="OMA" id="NEIWEEM"/>
<dbReference type="InterPro" id="IPR004252">
    <property type="entry name" value="Probable_transposase_24"/>
</dbReference>
<evidence type="ECO:0000313" key="3">
    <source>
        <dbReference type="EMBL" id="ONK79873.1"/>
    </source>
</evidence>
<dbReference type="EMBL" id="CM007381">
    <property type="protein sequence ID" value="ONK79873.1"/>
    <property type="molecule type" value="Genomic_DNA"/>
</dbReference>
<dbReference type="Gramene" id="ONK79873">
    <property type="protein sequence ID" value="ONK79873"/>
    <property type="gene ID" value="A4U43_C01F11230"/>
</dbReference>
<keyword evidence="4" id="KW-1185">Reference proteome</keyword>
<feature type="compositionally biased region" description="Basic and acidic residues" evidence="2">
    <location>
        <begin position="69"/>
        <end position="83"/>
    </location>
</feature>
<gene>
    <name evidence="3" type="ORF">A4U43_C01F11230</name>
</gene>
<protein>
    <submittedName>
        <fullName evidence="3">Uncharacterized protein</fullName>
    </submittedName>
</protein>
<dbReference type="Pfam" id="PF03004">
    <property type="entry name" value="Transposase_24"/>
    <property type="match status" value="1"/>
</dbReference>
<accession>A0A5P1FQ75</accession>
<dbReference type="AlphaFoldDB" id="A0A5P1FQ75"/>
<proteinExistence type="predicted"/>